<dbReference type="FunFam" id="3.40.50.10860:FF:000005">
    <property type="entry name" value="C-1-tetrahydrofolate synthase, cytoplasmic, putative"/>
    <property type="match status" value="1"/>
</dbReference>
<dbReference type="HAMAP" id="MF_01576">
    <property type="entry name" value="THF_DHG_CYH"/>
    <property type="match status" value="1"/>
</dbReference>
<feature type="binding site" evidence="11">
    <location>
        <begin position="162"/>
        <end position="164"/>
    </location>
    <ligand>
        <name>NADP(+)</name>
        <dbReference type="ChEBI" id="CHEBI:58349"/>
    </ligand>
</feature>
<evidence type="ECO:0000259" key="12">
    <source>
        <dbReference type="Pfam" id="PF00763"/>
    </source>
</evidence>
<comment type="similarity">
    <text evidence="11">Belongs to the tetrahydrofolate dehydrogenase/cyclohydrolase family.</text>
</comment>
<dbReference type="Gene3D" id="3.40.50.10860">
    <property type="entry name" value="Leucine Dehydrogenase, chain A, domain 1"/>
    <property type="match status" value="1"/>
</dbReference>
<comment type="pathway">
    <text evidence="1 11">One-carbon metabolism; tetrahydrofolate interconversion.</text>
</comment>
<dbReference type="GO" id="GO:0006164">
    <property type="term" value="P:purine nucleotide biosynthetic process"/>
    <property type="evidence" value="ECO:0007669"/>
    <property type="project" value="UniProtKB-KW"/>
</dbReference>
<dbReference type="InterPro" id="IPR020631">
    <property type="entry name" value="THF_DH/CycHdrlase_NAD-bd_dom"/>
</dbReference>
<dbReference type="InterPro" id="IPR046346">
    <property type="entry name" value="Aminoacid_DH-like_N_sf"/>
</dbReference>
<dbReference type="PANTHER" id="PTHR48099:SF5">
    <property type="entry name" value="C-1-TETRAHYDROFOLATE SYNTHASE, CYTOPLASMIC"/>
    <property type="match status" value="1"/>
</dbReference>
<dbReference type="PATRIC" id="fig|1618426.3.peg.1240"/>
<dbReference type="AlphaFoldDB" id="A0A0G0F0C8"/>
<keyword evidence="6 11" id="KW-0521">NADP</keyword>
<evidence type="ECO:0000313" key="15">
    <source>
        <dbReference type="Proteomes" id="UP000034492"/>
    </source>
</evidence>
<dbReference type="GO" id="GO:0004477">
    <property type="term" value="F:methenyltetrahydrofolate cyclohydrolase activity"/>
    <property type="evidence" value="ECO:0007669"/>
    <property type="project" value="UniProtKB-UniRule"/>
</dbReference>
<dbReference type="GO" id="GO:0009086">
    <property type="term" value="P:methionine biosynthetic process"/>
    <property type="evidence" value="ECO:0007669"/>
    <property type="project" value="UniProtKB-KW"/>
</dbReference>
<evidence type="ECO:0000256" key="1">
    <source>
        <dbReference type="ARBA" id="ARBA00004777"/>
    </source>
</evidence>
<comment type="function">
    <text evidence="11">Catalyzes the oxidation of 5,10-methylenetetrahydrofolate to 5,10-methenyltetrahydrofolate and then the hydrolysis of 5,10-methenyltetrahydrofolate to 10-formyltetrahydrofolate.</text>
</comment>
<evidence type="ECO:0000259" key="13">
    <source>
        <dbReference type="Pfam" id="PF02882"/>
    </source>
</evidence>
<comment type="caution">
    <text evidence="11">Lacks conserved residue(s) required for the propagation of feature annotation.</text>
</comment>
<keyword evidence="5 11" id="KW-0378">Hydrolase</keyword>
<evidence type="ECO:0000256" key="10">
    <source>
        <dbReference type="ARBA" id="ARBA00023268"/>
    </source>
</evidence>
<keyword evidence="9 11" id="KW-0486">Methionine biosynthesis</keyword>
<dbReference type="CDD" id="cd01080">
    <property type="entry name" value="NAD_bind_m-THF_DH_Cyclohyd"/>
    <property type="match status" value="1"/>
</dbReference>
<dbReference type="Gene3D" id="3.40.50.720">
    <property type="entry name" value="NAD(P)-binding Rossmann-like Domain"/>
    <property type="match status" value="1"/>
</dbReference>
<evidence type="ECO:0000256" key="2">
    <source>
        <dbReference type="ARBA" id="ARBA00011738"/>
    </source>
</evidence>
<name>A0A0G0F0C8_9BACT</name>
<dbReference type="GO" id="GO:0004488">
    <property type="term" value="F:methylenetetrahydrofolate dehydrogenase (NADP+) activity"/>
    <property type="evidence" value="ECO:0007669"/>
    <property type="project" value="UniProtKB-UniRule"/>
</dbReference>
<evidence type="ECO:0000256" key="3">
    <source>
        <dbReference type="ARBA" id="ARBA00022563"/>
    </source>
</evidence>
<protein>
    <recommendedName>
        <fullName evidence="11">Bifunctional protein FolD</fullName>
    </recommendedName>
    <domain>
        <recommendedName>
            <fullName evidence="11">Methylenetetrahydrofolate dehydrogenase</fullName>
            <ecNumber evidence="11">1.5.1.5</ecNumber>
        </recommendedName>
    </domain>
    <domain>
        <recommendedName>
            <fullName evidence="11">Methenyltetrahydrofolate cyclohydrolase</fullName>
            <ecNumber evidence="11">3.5.4.9</ecNumber>
        </recommendedName>
    </domain>
</protein>
<comment type="subunit">
    <text evidence="2 11">Homodimer.</text>
</comment>
<proteinExistence type="inferred from homology"/>
<dbReference type="EC" id="1.5.1.5" evidence="11"/>
<dbReference type="PRINTS" id="PR00085">
    <property type="entry name" value="THFDHDRGNASE"/>
</dbReference>
<dbReference type="SUPFAM" id="SSF51735">
    <property type="entry name" value="NAD(P)-binding Rossmann-fold domains"/>
    <property type="match status" value="1"/>
</dbReference>
<evidence type="ECO:0000256" key="7">
    <source>
        <dbReference type="ARBA" id="ARBA00023002"/>
    </source>
</evidence>
<dbReference type="GO" id="GO:0000105">
    <property type="term" value="P:L-histidine biosynthetic process"/>
    <property type="evidence" value="ECO:0007669"/>
    <property type="project" value="UniProtKB-KW"/>
</dbReference>
<dbReference type="UniPathway" id="UPA00193"/>
<comment type="catalytic activity">
    <reaction evidence="11">
        <text>(6R)-5,10-methylene-5,6,7,8-tetrahydrofolate + NADP(+) = (6R)-5,10-methenyltetrahydrofolate + NADPH</text>
        <dbReference type="Rhea" id="RHEA:22812"/>
        <dbReference type="ChEBI" id="CHEBI:15636"/>
        <dbReference type="ChEBI" id="CHEBI:57455"/>
        <dbReference type="ChEBI" id="CHEBI:57783"/>
        <dbReference type="ChEBI" id="CHEBI:58349"/>
        <dbReference type="EC" id="1.5.1.5"/>
    </reaction>
</comment>
<comment type="catalytic activity">
    <reaction evidence="11">
        <text>(6R)-5,10-methenyltetrahydrofolate + H2O = (6R)-10-formyltetrahydrofolate + H(+)</text>
        <dbReference type="Rhea" id="RHEA:23700"/>
        <dbReference type="ChEBI" id="CHEBI:15377"/>
        <dbReference type="ChEBI" id="CHEBI:15378"/>
        <dbReference type="ChEBI" id="CHEBI:57455"/>
        <dbReference type="ChEBI" id="CHEBI:195366"/>
        <dbReference type="EC" id="3.5.4.9"/>
    </reaction>
</comment>
<feature type="binding site" evidence="11">
    <location>
        <position position="228"/>
    </location>
    <ligand>
        <name>NADP(+)</name>
        <dbReference type="ChEBI" id="CHEBI:58349"/>
    </ligand>
</feature>
<reference evidence="14 15" key="1">
    <citation type="journal article" date="2015" name="Nature">
        <title>rRNA introns, odd ribosomes, and small enigmatic genomes across a large radiation of phyla.</title>
        <authorList>
            <person name="Brown C.T."/>
            <person name="Hug L.A."/>
            <person name="Thomas B.C."/>
            <person name="Sharon I."/>
            <person name="Castelle C.J."/>
            <person name="Singh A."/>
            <person name="Wilkins M.J."/>
            <person name="Williams K.H."/>
            <person name="Banfield J.F."/>
        </authorList>
    </citation>
    <scope>NUCLEOTIDE SEQUENCE [LARGE SCALE GENOMIC DNA]</scope>
</reference>
<gene>
    <name evidence="11" type="primary">folD</name>
    <name evidence="14" type="ORF">US19_C0054G0007</name>
</gene>
<evidence type="ECO:0000256" key="9">
    <source>
        <dbReference type="ARBA" id="ARBA00023167"/>
    </source>
</evidence>
<dbReference type="Proteomes" id="UP000034492">
    <property type="component" value="Unassembled WGS sequence"/>
</dbReference>
<keyword evidence="7 11" id="KW-0560">Oxidoreductase</keyword>
<keyword evidence="4 11" id="KW-0658">Purine biosynthesis</keyword>
<evidence type="ECO:0000313" key="14">
    <source>
        <dbReference type="EMBL" id="KKQ07125.1"/>
    </source>
</evidence>
<dbReference type="SUPFAM" id="SSF53223">
    <property type="entry name" value="Aminoacid dehydrogenase-like, N-terminal domain"/>
    <property type="match status" value="1"/>
</dbReference>
<dbReference type="Pfam" id="PF00763">
    <property type="entry name" value="THF_DHG_CYH"/>
    <property type="match status" value="1"/>
</dbReference>
<evidence type="ECO:0000256" key="4">
    <source>
        <dbReference type="ARBA" id="ARBA00022755"/>
    </source>
</evidence>
<accession>A0A0G0F0C8</accession>
<organism evidence="14 15">
    <name type="scientific">Candidatus Daviesbacteria bacterium GW2011_GWB1_36_5</name>
    <dbReference type="NCBI Taxonomy" id="1618426"/>
    <lineage>
        <taxon>Bacteria</taxon>
        <taxon>Candidatus Daviesiibacteriota</taxon>
    </lineage>
</organism>
<dbReference type="Pfam" id="PF02882">
    <property type="entry name" value="THF_DHG_CYH_C"/>
    <property type="match status" value="1"/>
</dbReference>
<dbReference type="InterPro" id="IPR020630">
    <property type="entry name" value="THF_DH/CycHdrlase_cat_dom"/>
</dbReference>
<dbReference type="PANTHER" id="PTHR48099">
    <property type="entry name" value="C-1-TETRAHYDROFOLATE SYNTHASE, CYTOPLASMIC-RELATED"/>
    <property type="match status" value="1"/>
</dbReference>
<dbReference type="InterPro" id="IPR000672">
    <property type="entry name" value="THF_DH/CycHdrlase"/>
</dbReference>
<comment type="caution">
    <text evidence="14">The sequence shown here is derived from an EMBL/GenBank/DDBJ whole genome shotgun (WGS) entry which is preliminary data.</text>
</comment>
<dbReference type="InterPro" id="IPR036291">
    <property type="entry name" value="NAD(P)-bd_dom_sf"/>
</dbReference>
<dbReference type="EC" id="3.5.4.9" evidence="11"/>
<sequence length="288" mass="31690">MILHGFPVKEKIKEVLIERIKKLEKKSFLAIVQVGDRADSNVYVRQKQKFGEEIGVKVLINKFDVDIKEEDLTREIKKLNEDESVNGIIVQLPLPKHIDTEKIINLISIQKDVDGLVSRTTLKLPQSQRVVLDTISATARGVLALLDYYEITVKDKKVAVIGQGILAGKPIALELEKRGAEVFRCDVDTPNISEITKGCDILISAVGKAGLITKEFVNPKQVVIDVGINKITPPNPLLLQEGEQKSKIVGDVNFEEVSPIVSSITPVPGGIGPLTVACLFENLLDLCE</sequence>
<dbReference type="GO" id="GO:0005829">
    <property type="term" value="C:cytosol"/>
    <property type="evidence" value="ECO:0007669"/>
    <property type="project" value="TreeGrafter"/>
</dbReference>
<keyword evidence="3 11" id="KW-0554">One-carbon metabolism</keyword>
<feature type="domain" description="Tetrahydrofolate dehydrogenase/cyclohydrolase catalytic" evidence="12">
    <location>
        <begin position="4"/>
        <end position="114"/>
    </location>
</feature>
<keyword evidence="11" id="KW-0028">Amino-acid biosynthesis</keyword>
<dbReference type="GO" id="GO:0035999">
    <property type="term" value="P:tetrahydrofolate interconversion"/>
    <property type="evidence" value="ECO:0007669"/>
    <property type="project" value="UniProtKB-UniRule"/>
</dbReference>
<evidence type="ECO:0000256" key="11">
    <source>
        <dbReference type="HAMAP-Rule" id="MF_01576"/>
    </source>
</evidence>
<keyword evidence="10 11" id="KW-0511">Multifunctional enzyme</keyword>
<evidence type="ECO:0000256" key="8">
    <source>
        <dbReference type="ARBA" id="ARBA00023102"/>
    </source>
</evidence>
<keyword evidence="8 11" id="KW-0368">Histidine biosynthesis</keyword>
<evidence type="ECO:0000256" key="5">
    <source>
        <dbReference type="ARBA" id="ARBA00022801"/>
    </source>
</evidence>
<dbReference type="EMBL" id="LBSA01000054">
    <property type="protein sequence ID" value="KKQ07125.1"/>
    <property type="molecule type" value="Genomic_DNA"/>
</dbReference>
<evidence type="ECO:0000256" key="6">
    <source>
        <dbReference type="ARBA" id="ARBA00022857"/>
    </source>
</evidence>
<feature type="domain" description="Tetrahydrofolate dehydrogenase/cyclohydrolase NAD(P)-binding" evidence="13">
    <location>
        <begin position="137"/>
        <end position="286"/>
    </location>
</feature>